<reference evidence="3" key="2">
    <citation type="journal article" date="2023" name="mSystems">
        <title>Charting the Lipopeptidome of Nonpathogenic Pseudomonas.</title>
        <authorList>
            <person name="Cesa-Luna C."/>
            <person name="Geudens N."/>
            <person name="Girard L."/>
            <person name="De Roo V."/>
            <person name="Maklad H.R."/>
            <person name="Martins J.C."/>
            <person name="Hofte M."/>
            <person name="De Mot R."/>
        </authorList>
    </citation>
    <scope>NUCLEOTIDE SEQUENCE</scope>
    <source>
        <strain evidence="3">B1M3-32</strain>
    </source>
</reference>
<dbReference type="Gene3D" id="1.25.40.590">
    <property type="entry name" value="Type IV / VI secretion system, DotU"/>
    <property type="match status" value="1"/>
</dbReference>
<dbReference type="RefSeq" id="WP_301621810.1">
    <property type="nucleotide sequence ID" value="NZ_JAOSKY010000004.1"/>
</dbReference>
<feature type="transmembrane region" description="Helical" evidence="1">
    <location>
        <begin position="212"/>
        <end position="234"/>
    </location>
</feature>
<evidence type="ECO:0000313" key="4">
    <source>
        <dbReference type="Proteomes" id="UP001139955"/>
    </source>
</evidence>
<dbReference type="InterPro" id="IPR038522">
    <property type="entry name" value="T4/T6SS_DotU_sf"/>
</dbReference>
<keyword evidence="1" id="KW-1133">Transmembrane helix</keyword>
<protein>
    <submittedName>
        <fullName evidence="3">DotU/TssL family secretion system protein</fullName>
    </submittedName>
</protein>
<name>A0A9X2XFE5_9PSED</name>
<dbReference type="NCBIfam" id="TIGR03349">
    <property type="entry name" value="IV_VI_DotU"/>
    <property type="match status" value="1"/>
</dbReference>
<dbReference type="Pfam" id="PF09850">
    <property type="entry name" value="DotU"/>
    <property type="match status" value="1"/>
</dbReference>
<comment type="caution">
    <text evidence="3">The sequence shown here is derived from an EMBL/GenBank/DDBJ whole genome shotgun (WGS) entry which is preliminary data.</text>
</comment>
<dbReference type="EMBL" id="JAOSKY010000004">
    <property type="protein sequence ID" value="MCU7248184.1"/>
    <property type="molecule type" value="Genomic_DNA"/>
</dbReference>
<proteinExistence type="predicted"/>
<dbReference type="PANTHER" id="PTHR38033:SF1">
    <property type="entry name" value="DOTU FAMILY TYPE IV_VI SECRETION SYSTEM PROTEIN"/>
    <property type="match status" value="1"/>
</dbReference>
<keyword evidence="1" id="KW-0472">Membrane</keyword>
<gene>
    <name evidence="3" type="ORF">OC940_10265</name>
</gene>
<sequence length="258" mass="28968">MSEGNGGSGTRNLSVQDAPLSSAFREAWQQWSRDWSQLPKDSEDEAALVETVVELSTQGSQRLWRTAYSRVGDSATEQVKALVYAFVALVDETLLFSPWPGQSAWQDKPLESRLYNSRQAGEQVPAAIQTLLDEQQPTTRDLANVYLLCLILGFHGRLRGEQSQVQREKWRLALFTFAWQEEADYADVSQRLTQPAQTLPLQLPVRTALPDGFRLALGILALMMLLTGLGHVLWRDIRMELEPVLQMTDAVPAPEQDS</sequence>
<reference evidence="3" key="1">
    <citation type="submission" date="2022-09" db="EMBL/GenBank/DDBJ databases">
        <authorList>
            <person name="Cesa-Luna C."/>
            <person name="Girard L."/>
            <person name="Lood C."/>
            <person name="Hofte M."/>
            <person name="De Mot R."/>
        </authorList>
    </citation>
    <scope>NUCLEOTIDE SEQUENCE</scope>
    <source>
        <strain evidence="3">B1M3-32</strain>
    </source>
</reference>
<organism evidence="3 4">
    <name type="scientific">Pseudomonas koreensis</name>
    <dbReference type="NCBI Taxonomy" id="198620"/>
    <lineage>
        <taxon>Bacteria</taxon>
        <taxon>Pseudomonadati</taxon>
        <taxon>Pseudomonadota</taxon>
        <taxon>Gammaproteobacteria</taxon>
        <taxon>Pseudomonadales</taxon>
        <taxon>Pseudomonadaceae</taxon>
        <taxon>Pseudomonas</taxon>
    </lineage>
</organism>
<dbReference type="InterPro" id="IPR017732">
    <property type="entry name" value="T4/T6SS_DotU"/>
</dbReference>
<evidence type="ECO:0000259" key="2">
    <source>
        <dbReference type="Pfam" id="PF09850"/>
    </source>
</evidence>
<dbReference type="AlphaFoldDB" id="A0A9X2XFE5"/>
<dbReference type="Proteomes" id="UP001139955">
    <property type="component" value="Unassembled WGS sequence"/>
</dbReference>
<keyword evidence="4" id="KW-1185">Reference proteome</keyword>
<feature type="domain" description="Type IV / VI secretion system DotU" evidence="2">
    <location>
        <begin position="74"/>
        <end position="229"/>
    </location>
</feature>
<evidence type="ECO:0000256" key="1">
    <source>
        <dbReference type="SAM" id="Phobius"/>
    </source>
</evidence>
<accession>A0A9X2XFE5</accession>
<evidence type="ECO:0000313" key="3">
    <source>
        <dbReference type="EMBL" id="MCU7248184.1"/>
    </source>
</evidence>
<keyword evidence="1" id="KW-0812">Transmembrane</keyword>
<dbReference type="PANTHER" id="PTHR38033">
    <property type="entry name" value="MEMBRANE PROTEIN-RELATED"/>
    <property type="match status" value="1"/>
</dbReference>